<dbReference type="PANTHER" id="PTHR46047">
    <property type="entry name" value="TYROSINE-PROTEIN PHOSPHATASE NON-RECEPTOR TYPE 61F"/>
    <property type="match status" value="1"/>
</dbReference>
<comment type="subcellular location">
    <subcellularLocation>
        <location evidence="1">Endomembrane system</location>
    </subcellularLocation>
</comment>
<evidence type="ECO:0000256" key="1">
    <source>
        <dbReference type="ARBA" id="ARBA00004308"/>
    </source>
</evidence>
<dbReference type="GO" id="GO:0005634">
    <property type="term" value="C:nucleus"/>
    <property type="evidence" value="ECO:0007669"/>
    <property type="project" value="TreeGrafter"/>
</dbReference>
<evidence type="ECO:0000256" key="8">
    <source>
        <dbReference type="SAM" id="MobiDB-lite"/>
    </source>
</evidence>
<dbReference type="Gene3D" id="3.90.190.10">
    <property type="entry name" value="Protein tyrosine phosphatase superfamily"/>
    <property type="match status" value="1"/>
</dbReference>
<dbReference type="PANTHER" id="PTHR46047:SF3">
    <property type="entry name" value="TYROSINE-PROTEIN PHOSPHATASE NON-RECEPTOR TYPE 61F"/>
    <property type="match status" value="1"/>
</dbReference>
<dbReference type="GO" id="GO:0019901">
    <property type="term" value="F:protein kinase binding"/>
    <property type="evidence" value="ECO:0007669"/>
    <property type="project" value="TreeGrafter"/>
</dbReference>
<dbReference type="EC" id="3.1.3.48" evidence="3"/>
<feature type="region of interest" description="Disordered" evidence="8">
    <location>
        <begin position="321"/>
        <end position="370"/>
    </location>
</feature>
<reference evidence="11 12" key="1">
    <citation type="journal article" date="2017" name="Curr. Biol.">
        <title>Genome architecture and evolution of a unichromosomal asexual nematode.</title>
        <authorList>
            <person name="Fradin H."/>
            <person name="Zegar C."/>
            <person name="Gutwein M."/>
            <person name="Lucas J."/>
            <person name="Kovtun M."/>
            <person name="Corcoran D."/>
            <person name="Baugh L.R."/>
            <person name="Kiontke K."/>
            <person name="Gunsalus K."/>
            <person name="Fitch D.H."/>
            <person name="Piano F."/>
        </authorList>
    </citation>
    <scope>NUCLEOTIDE SEQUENCE [LARGE SCALE GENOMIC DNA]</scope>
    <source>
        <strain evidence="11">PF1309</strain>
    </source>
</reference>
<dbReference type="GO" id="GO:0012505">
    <property type="term" value="C:endomembrane system"/>
    <property type="evidence" value="ECO:0007669"/>
    <property type="project" value="UniProtKB-SubCell"/>
</dbReference>
<evidence type="ECO:0000256" key="2">
    <source>
        <dbReference type="ARBA" id="ARBA00009701"/>
    </source>
</evidence>
<evidence type="ECO:0000259" key="10">
    <source>
        <dbReference type="PROSITE" id="PS50056"/>
    </source>
</evidence>
<protein>
    <recommendedName>
        <fullName evidence="3">protein-tyrosine-phosphatase</fullName>
        <ecNumber evidence="3">3.1.3.48</ecNumber>
    </recommendedName>
</protein>
<proteinExistence type="inferred from homology"/>
<evidence type="ECO:0000256" key="4">
    <source>
        <dbReference type="ARBA" id="ARBA00022553"/>
    </source>
</evidence>
<dbReference type="PROSITE" id="PS00383">
    <property type="entry name" value="TYR_PHOSPHATASE_1"/>
    <property type="match status" value="1"/>
</dbReference>
<accession>A0A2A2KTM4</accession>
<evidence type="ECO:0000256" key="7">
    <source>
        <dbReference type="ARBA" id="ARBA00023136"/>
    </source>
</evidence>
<gene>
    <name evidence="11" type="ORF">WR25_16931</name>
</gene>
<dbReference type="InterPro" id="IPR000387">
    <property type="entry name" value="Tyr_Pase_dom"/>
</dbReference>
<dbReference type="InterPro" id="IPR051985">
    <property type="entry name" value="NR_tyrosine_phosphatase"/>
</dbReference>
<dbReference type="PROSITE" id="PS50055">
    <property type="entry name" value="TYR_PHOSPHATASE_PTP"/>
    <property type="match status" value="1"/>
</dbReference>
<feature type="domain" description="Tyrosine specific protein phosphatases" evidence="10">
    <location>
        <begin position="213"/>
        <end position="294"/>
    </location>
</feature>
<keyword evidence="4" id="KW-0597">Phosphoprotein</keyword>
<dbReference type="SUPFAM" id="SSF52799">
    <property type="entry name" value="(Phosphotyrosine protein) phosphatases II"/>
    <property type="match status" value="1"/>
</dbReference>
<dbReference type="SMART" id="SM00194">
    <property type="entry name" value="PTPc"/>
    <property type="match status" value="1"/>
</dbReference>
<dbReference type="InterPro" id="IPR029021">
    <property type="entry name" value="Prot-tyrosine_phosphatase-like"/>
</dbReference>
<comment type="caution">
    <text evidence="11">The sequence shown here is derived from an EMBL/GenBank/DDBJ whole genome shotgun (WGS) entry which is preliminary data.</text>
</comment>
<keyword evidence="5" id="KW-0378">Hydrolase</keyword>
<sequence>MFLFAEGMSGERTVLRTLKEAFDQIEASSYGWNRLFTQMHNQMVESIEDNRYSFDEARKSENFDKNRYIDVLPYDHNRIKLTEGAESKPHTDYINASPLRIDSVGRSYILAQGPLKETSTDFWQMVWDYRVPAIIMLNRIVEGGMIKCYEYFPTASTELQHGPFSIACKDSKNNDGFVHRMLELKKKGVDDAREVHHIQYTLWPDHGVPPSTGKFLSLLAYIRNLNVLSNFVDDPPVVVHCSAGIGRTGTFVLVDVVMKLLDNGVAETKIDIPDLVSDMRKMRCGLIQTPQQLRFAWASILTHLEKTATAAAANGAGTAKTIESAGDEAEKKNGQIKVGTEQPGTVTEKTAHTSSDKKRRSESSGDKEDEIAKRWVMTGFCDVTVNV</sequence>
<evidence type="ECO:0000313" key="11">
    <source>
        <dbReference type="EMBL" id="PAV77300.1"/>
    </source>
</evidence>
<dbReference type="OrthoDB" id="10253954at2759"/>
<evidence type="ECO:0000259" key="9">
    <source>
        <dbReference type="PROSITE" id="PS50055"/>
    </source>
</evidence>
<dbReference type="GO" id="GO:0070373">
    <property type="term" value="P:negative regulation of ERK1 and ERK2 cascade"/>
    <property type="evidence" value="ECO:0007669"/>
    <property type="project" value="TreeGrafter"/>
</dbReference>
<evidence type="ECO:0000256" key="3">
    <source>
        <dbReference type="ARBA" id="ARBA00013064"/>
    </source>
</evidence>
<dbReference type="GO" id="GO:0005737">
    <property type="term" value="C:cytoplasm"/>
    <property type="evidence" value="ECO:0007669"/>
    <property type="project" value="TreeGrafter"/>
</dbReference>
<dbReference type="PROSITE" id="PS50056">
    <property type="entry name" value="TYR_PHOSPHATASE_2"/>
    <property type="match status" value="1"/>
</dbReference>
<feature type="domain" description="Tyrosine-protein phosphatase" evidence="9">
    <location>
        <begin position="18"/>
        <end position="303"/>
    </location>
</feature>
<dbReference type="InterPro" id="IPR016130">
    <property type="entry name" value="Tyr_Pase_AS"/>
</dbReference>
<dbReference type="InterPro" id="IPR000242">
    <property type="entry name" value="PTP_cat"/>
</dbReference>
<comment type="similarity">
    <text evidence="2">Belongs to the protein-tyrosine phosphatase family. Non-receptor class 1 subfamily.</text>
</comment>
<dbReference type="InterPro" id="IPR003595">
    <property type="entry name" value="Tyr_Pase_cat"/>
</dbReference>
<organism evidence="11 12">
    <name type="scientific">Diploscapter pachys</name>
    <dbReference type="NCBI Taxonomy" id="2018661"/>
    <lineage>
        <taxon>Eukaryota</taxon>
        <taxon>Metazoa</taxon>
        <taxon>Ecdysozoa</taxon>
        <taxon>Nematoda</taxon>
        <taxon>Chromadorea</taxon>
        <taxon>Rhabditida</taxon>
        <taxon>Rhabditina</taxon>
        <taxon>Rhabditomorpha</taxon>
        <taxon>Rhabditoidea</taxon>
        <taxon>Rhabditidae</taxon>
        <taxon>Diploscapter</taxon>
    </lineage>
</organism>
<dbReference type="EMBL" id="LIAE01007731">
    <property type="protein sequence ID" value="PAV77300.1"/>
    <property type="molecule type" value="Genomic_DNA"/>
</dbReference>
<dbReference type="GO" id="GO:0046426">
    <property type="term" value="P:negative regulation of receptor signaling pathway via JAK-STAT"/>
    <property type="evidence" value="ECO:0007669"/>
    <property type="project" value="TreeGrafter"/>
</dbReference>
<dbReference type="SMART" id="SM00404">
    <property type="entry name" value="PTPc_motif"/>
    <property type="match status" value="1"/>
</dbReference>
<keyword evidence="7" id="KW-0472">Membrane</keyword>
<feature type="compositionally biased region" description="Basic and acidic residues" evidence="8">
    <location>
        <begin position="349"/>
        <end position="370"/>
    </location>
</feature>
<keyword evidence="6" id="KW-0904">Protein phosphatase</keyword>
<name>A0A2A2KTM4_9BILA</name>
<dbReference type="STRING" id="2018661.A0A2A2KTM4"/>
<evidence type="ECO:0000256" key="6">
    <source>
        <dbReference type="ARBA" id="ARBA00022912"/>
    </source>
</evidence>
<dbReference type="GO" id="GO:0004726">
    <property type="term" value="F:non-membrane spanning protein tyrosine phosphatase activity"/>
    <property type="evidence" value="ECO:0007669"/>
    <property type="project" value="TreeGrafter"/>
</dbReference>
<dbReference type="PRINTS" id="PR00700">
    <property type="entry name" value="PRTYPHPHTASE"/>
</dbReference>
<evidence type="ECO:0000313" key="12">
    <source>
        <dbReference type="Proteomes" id="UP000218231"/>
    </source>
</evidence>
<dbReference type="AlphaFoldDB" id="A0A2A2KTM4"/>
<evidence type="ECO:0000256" key="5">
    <source>
        <dbReference type="ARBA" id="ARBA00022801"/>
    </source>
</evidence>
<keyword evidence="12" id="KW-1185">Reference proteome</keyword>
<dbReference type="Proteomes" id="UP000218231">
    <property type="component" value="Unassembled WGS sequence"/>
</dbReference>
<dbReference type="Pfam" id="PF00102">
    <property type="entry name" value="Y_phosphatase"/>
    <property type="match status" value="1"/>
</dbReference>